<dbReference type="RefSeq" id="WP_132029945.1">
    <property type="nucleotide sequence ID" value="NZ_SMAI01000001.1"/>
</dbReference>
<evidence type="ECO:0000256" key="1">
    <source>
        <dbReference type="ARBA" id="ARBA00022729"/>
    </source>
</evidence>
<dbReference type="Proteomes" id="UP000294664">
    <property type="component" value="Unassembled WGS sequence"/>
</dbReference>
<evidence type="ECO:0000256" key="2">
    <source>
        <dbReference type="ARBA" id="ARBA00022764"/>
    </source>
</evidence>
<reference evidence="4 5" key="1">
    <citation type="submission" date="2019-03" db="EMBL/GenBank/DDBJ databases">
        <title>Genomic Encyclopedia of Type Strains, Phase IV (KMG-IV): sequencing the most valuable type-strain genomes for metagenomic binning, comparative biology and taxonomic classification.</title>
        <authorList>
            <person name="Goeker M."/>
        </authorList>
    </citation>
    <scope>NUCLEOTIDE SEQUENCE [LARGE SCALE GENOMIC DNA]</scope>
    <source>
        <strain evidence="4 5">DSM 9035</strain>
    </source>
</reference>
<organism evidence="4 5">
    <name type="scientific">Aquabacter spiritensis</name>
    <dbReference type="NCBI Taxonomy" id="933073"/>
    <lineage>
        <taxon>Bacteria</taxon>
        <taxon>Pseudomonadati</taxon>
        <taxon>Pseudomonadota</taxon>
        <taxon>Alphaproteobacteria</taxon>
        <taxon>Hyphomicrobiales</taxon>
        <taxon>Xanthobacteraceae</taxon>
        <taxon>Aquabacter</taxon>
    </lineage>
</organism>
<evidence type="ECO:0000313" key="4">
    <source>
        <dbReference type="EMBL" id="TCT08323.1"/>
    </source>
</evidence>
<evidence type="ECO:0000313" key="5">
    <source>
        <dbReference type="Proteomes" id="UP000294664"/>
    </source>
</evidence>
<feature type="chain" id="PRO_5020798071" evidence="3">
    <location>
        <begin position="24"/>
        <end position="363"/>
    </location>
</feature>
<evidence type="ECO:0000256" key="3">
    <source>
        <dbReference type="SAM" id="SignalP"/>
    </source>
</evidence>
<keyword evidence="5" id="KW-1185">Reference proteome</keyword>
<proteinExistence type="predicted"/>
<dbReference type="PANTHER" id="PTHR30006:SF2">
    <property type="entry name" value="ABC TRANSPORTER SUBSTRATE-BINDING PROTEIN"/>
    <property type="match status" value="1"/>
</dbReference>
<dbReference type="Gene3D" id="3.40.190.10">
    <property type="entry name" value="Periplasmic binding protein-like II"/>
    <property type="match status" value="2"/>
</dbReference>
<dbReference type="EMBL" id="SMAI01000001">
    <property type="protein sequence ID" value="TCT08323.1"/>
    <property type="molecule type" value="Genomic_DNA"/>
</dbReference>
<dbReference type="InterPro" id="IPR006059">
    <property type="entry name" value="SBP"/>
</dbReference>
<gene>
    <name evidence="4" type="ORF">EDC64_101847</name>
</gene>
<dbReference type="AlphaFoldDB" id="A0A4R3M6V0"/>
<keyword evidence="2" id="KW-0574">Periplasm</keyword>
<feature type="signal peptide" evidence="3">
    <location>
        <begin position="1"/>
        <end position="23"/>
    </location>
</feature>
<dbReference type="SUPFAM" id="SSF53850">
    <property type="entry name" value="Periplasmic binding protein-like II"/>
    <property type="match status" value="1"/>
</dbReference>
<name>A0A4R3M6V0_9HYPH</name>
<dbReference type="OrthoDB" id="305758at2"/>
<keyword evidence="1 3" id="KW-0732">Signal</keyword>
<protein>
    <submittedName>
        <fullName evidence="4">ABC-type Fe3+ transport system substrate-binding protein</fullName>
    </submittedName>
</protein>
<comment type="caution">
    <text evidence="4">The sequence shown here is derived from an EMBL/GenBank/DDBJ whole genome shotgun (WGS) entry which is preliminary data.</text>
</comment>
<dbReference type="Pfam" id="PF13416">
    <property type="entry name" value="SBP_bac_8"/>
    <property type="match status" value="1"/>
</dbReference>
<accession>A0A4R3M6V0</accession>
<dbReference type="PANTHER" id="PTHR30006">
    <property type="entry name" value="THIAMINE-BINDING PERIPLASMIC PROTEIN-RELATED"/>
    <property type="match status" value="1"/>
</dbReference>
<sequence>MTLRTTALAALMFGAVALGQASAQEAPALKGASPEEKARVGALIEGAVKEGSLSYWDTVIQPGTNDKLVRAFKERYGLPAAFKVNYTLSQTGDLVTRIEQELGASRVTIDVAAISAPIWVFERMNKGELLEYRSPEYAHYKRIFEAGLGVDGYFAFNGGYVFVPMWNSENLDFKGKSYTDMIAAVPEGKLSMGDAANSTTFLATYMGQRTVLPADFFTKLAAKKPILLRRSEQLAAGLVTGEQTMTLSGMPTRAYQMNQKGAKLKFVFPKEGVMLLAPSTFILAKAPHPNAAKLWIDFILSETGQKILTESEALISGRAGFKSPIPEYSPPIESLNLIKFDWSKLNVQDMAKAKADWLNTFNP</sequence>